<dbReference type="PANTHER" id="PTHR43212">
    <property type="entry name" value="QUERCETIN 2,3-DIOXYGENASE"/>
    <property type="match status" value="1"/>
</dbReference>
<dbReference type="InterPro" id="IPR014710">
    <property type="entry name" value="RmlC-like_jellyroll"/>
</dbReference>
<reference evidence="5 6" key="1">
    <citation type="journal article" date="2011" name="J. Gen. Appl. Microbiol.">
        <title>Draft genome sequencing of the enigmatic basidiomycete Mixia osmundae.</title>
        <authorList>
            <person name="Nishida H."/>
            <person name="Nagatsuka Y."/>
            <person name="Sugiyama J."/>
        </authorList>
    </citation>
    <scope>NUCLEOTIDE SEQUENCE [LARGE SCALE GENOMIC DNA]</scope>
    <source>
        <strain evidence="6">CBS 9802 / IAM 14324 / JCM 22182 / KY 12970</strain>
    </source>
</reference>
<name>G7DYQ4_MIXOS</name>
<accession>G7DYQ4</accession>
<evidence type="ECO:0000259" key="4">
    <source>
        <dbReference type="Pfam" id="PF02678"/>
    </source>
</evidence>
<dbReference type="EMBL" id="BABT02000062">
    <property type="protein sequence ID" value="GAA95714.1"/>
    <property type="molecule type" value="Genomic_DNA"/>
</dbReference>
<dbReference type="SUPFAM" id="SSF51182">
    <property type="entry name" value="RmlC-like cupins"/>
    <property type="match status" value="1"/>
</dbReference>
<dbReference type="eggNOG" id="ENOG502RXW4">
    <property type="taxonomic scope" value="Eukaryota"/>
</dbReference>
<feature type="binding site" evidence="2">
    <location>
        <position position="68"/>
    </location>
    <ligand>
        <name>Fe cation</name>
        <dbReference type="ChEBI" id="CHEBI:24875"/>
    </ligand>
</feature>
<evidence type="ECO:0000256" key="3">
    <source>
        <dbReference type="RuleBase" id="RU003457"/>
    </source>
</evidence>
<evidence type="ECO:0000256" key="2">
    <source>
        <dbReference type="PIRSR" id="PIRSR006232-1"/>
    </source>
</evidence>
<sequence length="270" mass="30087">MGDLPQQQVKIRVRPSAERGHADHGWLKTFHTFSFASYYDPKFTSFGPLRVINEDRVAAGEGFPAHSHSEAEIYSYIVSGELQHKDSMGNEEVMVKGDVQMTSAGTGIRHSEYNYGGKQACHFLQIWATPNKSRLSPHYYTRHFPDSEKQDRWCQIVGPSSDEGVVEAREAKGPTPIHADLATYVSILSPGQSLDFKLRREARRGYVHYISTQYTSDAPTKGSLTLSSDASKASLKEGDGAFLECLQGQTVTVQNSAHEPAEILFWEIFA</sequence>
<dbReference type="Gene3D" id="2.60.120.10">
    <property type="entry name" value="Jelly Rolls"/>
    <property type="match status" value="2"/>
</dbReference>
<organism evidence="5 6">
    <name type="scientific">Mixia osmundae (strain CBS 9802 / IAM 14324 / JCM 22182 / KY 12970)</name>
    <dbReference type="NCBI Taxonomy" id="764103"/>
    <lineage>
        <taxon>Eukaryota</taxon>
        <taxon>Fungi</taxon>
        <taxon>Dikarya</taxon>
        <taxon>Basidiomycota</taxon>
        <taxon>Pucciniomycotina</taxon>
        <taxon>Mixiomycetes</taxon>
        <taxon>Mixiales</taxon>
        <taxon>Mixiaceae</taxon>
        <taxon>Mixia</taxon>
    </lineage>
</organism>
<comment type="similarity">
    <text evidence="1 3">Belongs to the pirin family.</text>
</comment>
<dbReference type="HOGENOM" id="CLU_064194_3_1_1"/>
<dbReference type="CDD" id="cd02910">
    <property type="entry name" value="cupin_Yhhw_N"/>
    <property type="match status" value="1"/>
</dbReference>
<feature type="binding site" evidence="2">
    <location>
        <position position="66"/>
    </location>
    <ligand>
        <name>Fe cation</name>
        <dbReference type="ChEBI" id="CHEBI:24875"/>
    </ligand>
</feature>
<feature type="binding site" evidence="2">
    <location>
        <position position="110"/>
    </location>
    <ligand>
        <name>Fe cation</name>
        <dbReference type="ChEBI" id="CHEBI:24875"/>
    </ligand>
</feature>
<dbReference type="STRING" id="764103.G7DYQ4"/>
<keyword evidence="2" id="KW-0408">Iron</keyword>
<comment type="cofactor">
    <cofactor evidence="2">
        <name>Fe cation</name>
        <dbReference type="ChEBI" id="CHEBI:24875"/>
    </cofactor>
    <text evidence="2">Binds 1 Fe cation per subunit.</text>
</comment>
<dbReference type="InterPro" id="IPR012093">
    <property type="entry name" value="Pirin"/>
</dbReference>
<dbReference type="OMA" id="KADYGWL"/>
<dbReference type="PIRSF" id="PIRSF006232">
    <property type="entry name" value="Pirin"/>
    <property type="match status" value="1"/>
</dbReference>
<feature type="domain" description="Pirin N-terminal" evidence="4">
    <location>
        <begin position="17"/>
        <end position="127"/>
    </location>
</feature>
<dbReference type="OrthoDB" id="10261807at2759"/>
<dbReference type="InParanoid" id="G7DYQ4"/>
<dbReference type="PANTHER" id="PTHR43212:SF3">
    <property type="entry name" value="QUERCETIN 2,3-DIOXYGENASE"/>
    <property type="match status" value="1"/>
</dbReference>
<keyword evidence="2" id="KW-0479">Metal-binding</keyword>
<reference evidence="5 6" key="2">
    <citation type="journal article" date="2012" name="Open Biol.">
        <title>Characteristics of nucleosomes and linker DNA regions on the genome of the basidiomycete Mixia osmundae revealed by mono- and dinucleosome mapping.</title>
        <authorList>
            <person name="Nishida H."/>
            <person name="Kondo S."/>
            <person name="Matsumoto T."/>
            <person name="Suzuki Y."/>
            <person name="Yoshikawa H."/>
            <person name="Taylor T.D."/>
            <person name="Sugiyama J."/>
        </authorList>
    </citation>
    <scope>NUCLEOTIDE SEQUENCE [LARGE SCALE GENOMIC DNA]</scope>
    <source>
        <strain evidence="6">CBS 9802 / IAM 14324 / JCM 22182 / KY 12970</strain>
    </source>
</reference>
<dbReference type="InterPro" id="IPR003829">
    <property type="entry name" value="Pirin_N_dom"/>
</dbReference>
<gene>
    <name evidence="5" type="primary">Mo02371</name>
    <name evidence="5" type="ORF">E5Q_02371</name>
</gene>
<evidence type="ECO:0000313" key="5">
    <source>
        <dbReference type="EMBL" id="GAA95714.1"/>
    </source>
</evidence>
<feature type="binding site" evidence="2">
    <location>
        <position position="112"/>
    </location>
    <ligand>
        <name>Fe cation</name>
        <dbReference type="ChEBI" id="CHEBI:24875"/>
    </ligand>
</feature>
<evidence type="ECO:0000256" key="1">
    <source>
        <dbReference type="ARBA" id="ARBA00008416"/>
    </source>
</evidence>
<dbReference type="AlphaFoldDB" id="G7DYQ4"/>
<dbReference type="Proteomes" id="UP000009131">
    <property type="component" value="Unassembled WGS sequence"/>
</dbReference>
<dbReference type="GO" id="GO:0046872">
    <property type="term" value="F:metal ion binding"/>
    <property type="evidence" value="ECO:0007669"/>
    <property type="project" value="UniProtKB-KW"/>
</dbReference>
<protein>
    <recommendedName>
        <fullName evidence="4">Pirin N-terminal domain-containing protein</fullName>
    </recommendedName>
</protein>
<dbReference type="InterPro" id="IPR011051">
    <property type="entry name" value="RmlC_Cupin_sf"/>
</dbReference>
<keyword evidence="6" id="KW-1185">Reference proteome</keyword>
<dbReference type="RefSeq" id="XP_014569718.1">
    <property type="nucleotide sequence ID" value="XM_014714232.1"/>
</dbReference>
<dbReference type="Pfam" id="PF02678">
    <property type="entry name" value="Pirin"/>
    <property type="match status" value="1"/>
</dbReference>
<comment type="caution">
    <text evidence="5">The sequence shown here is derived from an EMBL/GenBank/DDBJ whole genome shotgun (WGS) entry which is preliminary data.</text>
</comment>
<evidence type="ECO:0000313" key="6">
    <source>
        <dbReference type="Proteomes" id="UP000009131"/>
    </source>
</evidence>
<proteinExistence type="inferred from homology"/>